<reference evidence="4 5" key="1">
    <citation type="journal article" date="2019" name="Int. J. Syst. Evol. Microbiol.">
        <title>The Global Catalogue of Microorganisms (GCM) 10K type strain sequencing project: providing services to taxonomists for standard genome sequencing and annotation.</title>
        <authorList>
            <consortium name="The Broad Institute Genomics Platform"/>
            <consortium name="The Broad Institute Genome Sequencing Center for Infectious Disease"/>
            <person name="Wu L."/>
            <person name="Ma J."/>
        </authorList>
    </citation>
    <scope>NUCLEOTIDE SEQUENCE [LARGE SCALE GENOMIC DNA]</scope>
    <source>
        <strain evidence="4 5">JCM 14942</strain>
    </source>
</reference>
<name>A0ABN2AGL3_9ACTN</name>
<dbReference type="Pfam" id="PF01467">
    <property type="entry name" value="CTP_transf_like"/>
    <property type="match status" value="1"/>
</dbReference>
<dbReference type="Gene3D" id="3.40.50.620">
    <property type="entry name" value="HUPs"/>
    <property type="match status" value="1"/>
</dbReference>
<dbReference type="PANTHER" id="PTHR21342:SF0">
    <property type="entry name" value="BIFUNCTIONAL NMN ADENYLYLTRANSFERASE_NUDIX HYDROLASE"/>
    <property type="match status" value="1"/>
</dbReference>
<evidence type="ECO:0000313" key="5">
    <source>
        <dbReference type="Proteomes" id="UP001500842"/>
    </source>
</evidence>
<organism evidence="4 5">
    <name type="scientific">Nocardioides humi</name>
    <dbReference type="NCBI Taxonomy" id="449461"/>
    <lineage>
        <taxon>Bacteria</taxon>
        <taxon>Bacillati</taxon>
        <taxon>Actinomycetota</taxon>
        <taxon>Actinomycetes</taxon>
        <taxon>Propionibacteriales</taxon>
        <taxon>Nocardioidaceae</taxon>
        <taxon>Nocardioides</taxon>
    </lineage>
</organism>
<gene>
    <name evidence="4" type="ORF">GCM10009788_23600</name>
</gene>
<evidence type="ECO:0000256" key="2">
    <source>
        <dbReference type="ARBA" id="ARBA00022695"/>
    </source>
</evidence>
<keyword evidence="5" id="KW-1185">Reference proteome</keyword>
<dbReference type="PANTHER" id="PTHR21342">
    <property type="entry name" value="PHOSPHOPANTETHEINE ADENYLYLTRANSFERASE"/>
    <property type="match status" value="1"/>
</dbReference>
<keyword evidence="1" id="KW-0808">Transferase</keyword>
<dbReference type="InterPro" id="IPR014729">
    <property type="entry name" value="Rossmann-like_a/b/a_fold"/>
</dbReference>
<comment type="caution">
    <text evidence="4">The sequence shown here is derived from an EMBL/GenBank/DDBJ whole genome shotgun (WGS) entry which is preliminary data.</text>
</comment>
<evidence type="ECO:0000259" key="3">
    <source>
        <dbReference type="Pfam" id="PF01467"/>
    </source>
</evidence>
<keyword evidence="2 4" id="KW-0548">Nucleotidyltransferase</keyword>
<dbReference type="NCBIfam" id="TIGR00125">
    <property type="entry name" value="cyt_tran_rel"/>
    <property type="match status" value="1"/>
</dbReference>
<dbReference type="EMBL" id="BAAAOR010000017">
    <property type="protein sequence ID" value="GAA1518873.1"/>
    <property type="molecule type" value="Genomic_DNA"/>
</dbReference>
<protein>
    <submittedName>
        <fullName evidence="4">Nicotinamide-nucleotide adenylyltransferase</fullName>
    </submittedName>
</protein>
<dbReference type="GO" id="GO:0016779">
    <property type="term" value="F:nucleotidyltransferase activity"/>
    <property type="evidence" value="ECO:0007669"/>
    <property type="project" value="UniProtKB-KW"/>
</dbReference>
<dbReference type="RefSeq" id="WP_141003221.1">
    <property type="nucleotide sequence ID" value="NZ_BAAAOR010000017.1"/>
</dbReference>
<proteinExistence type="predicted"/>
<evidence type="ECO:0000313" key="4">
    <source>
        <dbReference type="EMBL" id="GAA1518873.1"/>
    </source>
</evidence>
<evidence type="ECO:0000256" key="1">
    <source>
        <dbReference type="ARBA" id="ARBA00022679"/>
    </source>
</evidence>
<sequence length="183" mass="21085">MADIGCVTGRFQPFHRGHMELVQIALRTHEYVIVGVTSPVRCRVTERRQSAHRHLTVSNPYTYYQRALLISKAVEEIGERRRVLVVPFDLDNVDSVADYCPFDAVQYVRVFSEWERRKAEILRSAGFEVSEIQMSEKQVEASQIRALMRDGHAAWETLVPPSTVALLREWDCEDRCSSEVFPS</sequence>
<dbReference type="InterPro" id="IPR004821">
    <property type="entry name" value="Cyt_trans-like"/>
</dbReference>
<dbReference type="Proteomes" id="UP001500842">
    <property type="component" value="Unassembled WGS sequence"/>
</dbReference>
<accession>A0ABN2AGL3</accession>
<dbReference type="SUPFAM" id="SSF52374">
    <property type="entry name" value="Nucleotidylyl transferase"/>
    <property type="match status" value="1"/>
</dbReference>
<feature type="domain" description="Cytidyltransferase-like" evidence="3">
    <location>
        <begin position="8"/>
        <end position="43"/>
    </location>
</feature>